<evidence type="ECO:0000313" key="3">
    <source>
        <dbReference type="Proteomes" id="UP000031443"/>
    </source>
</evidence>
<reference evidence="3" key="1">
    <citation type="journal article" date="2013" name="Nat. Genet.">
        <title>The draft genomes of soft-shell turtle and green sea turtle yield insights into the development and evolution of the turtle-specific body plan.</title>
        <authorList>
            <person name="Wang Z."/>
            <person name="Pascual-Anaya J."/>
            <person name="Zadissa A."/>
            <person name="Li W."/>
            <person name="Niimura Y."/>
            <person name="Huang Z."/>
            <person name="Li C."/>
            <person name="White S."/>
            <person name="Xiong Z."/>
            <person name="Fang D."/>
            <person name="Wang B."/>
            <person name="Ming Y."/>
            <person name="Chen Y."/>
            <person name="Zheng Y."/>
            <person name="Kuraku S."/>
            <person name="Pignatelli M."/>
            <person name="Herrero J."/>
            <person name="Beal K."/>
            <person name="Nozawa M."/>
            <person name="Li Q."/>
            <person name="Wang J."/>
            <person name="Zhang H."/>
            <person name="Yu L."/>
            <person name="Shigenobu S."/>
            <person name="Wang J."/>
            <person name="Liu J."/>
            <person name="Flicek P."/>
            <person name="Searle S."/>
            <person name="Wang J."/>
            <person name="Kuratani S."/>
            <person name="Yin Y."/>
            <person name="Aken B."/>
            <person name="Zhang G."/>
            <person name="Irie N."/>
        </authorList>
    </citation>
    <scope>NUCLEOTIDE SEQUENCE [LARGE SCALE GENOMIC DNA]</scope>
</reference>
<evidence type="ECO:0000256" key="1">
    <source>
        <dbReference type="SAM" id="MobiDB-lite"/>
    </source>
</evidence>
<protein>
    <submittedName>
        <fullName evidence="2">Uncharacterized protein</fullName>
    </submittedName>
</protein>
<accession>M7B9Y4</accession>
<dbReference type="EMBL" id="KB595103">
    <property type="protein sequence ID" value="EMP25037.1"/>
    <property type="molecule type" value="Genomic_DNA"/>
</dbReference>
<gene>
    <name evidence="2" type="ORF">UY3_17893</name>
</gene>
<name>M7B9Y4_CHEMY</name>
<sequence>MCKSQRGDKPLLLGATQSYGSLSALRCRHHALGGRAVQLQSHGLTRCSGRHDCSAASHWCSRQCGISGMLSAPSLLSSVDEAKQLVDAAYKYTRNRCLEASSSTSLGLRGMLQAQGFKAYAMCRKSMPNSDSHDSCLRCLGASHQAERCKICKAFKLHTKKERDFRLKQLLMEAALQPPASDRAALAPASSVQSALASVCDPAPPRHRKSPALRWDDQLLHWSTSPAPTKQHKQGERGRSPKELLNRSKMLLTLKDALRARAKNQYHRLLLLLIPVPS</sequence>
<evidence type="ECO:0000313" key="2">
    <source>
        <dbReference type="EMBL" id="EMP25037.1"/>
    </source>
</evidence>
<dbReference type="Proteomes" id="UP000031443">
    <property type="component" value="Unassembled WGS sequence"/>
</dbReference>
<feature type="region of interest" description="Disordered" evidence="1">
    <location>
        <begin position="223"/>
        <end position="244"/>
    </location>
</feature>
<proteinExistence type="predicted"/>
<dbReference type="AlphaFoldDB" id="M7B9Y4"/>
<keyword evidence="3" id="KW-1185">Reference proteome</keyword>
<feature type="compositionally biased region" description="Basic and acidic residues" evidence="1">
    <location>
        <begin position="233"/>
        <end position="244"/>
    </location>
</feature>
<organism evidence="2 3">
    <name type="scientific">Chelonia mydas</name>
    <name type="common">Green sea-turtle</name>
    <name type="synonym">Chelonia agassizi</name>
    <dbReference type="NCBI Taxonomy" id="8469"/>
    <lineage>
        <taxon>Eukaryota</taxon>
        <taxon>Metazoa</taxon>
        <taxon>Chordata</taxon>
        <taxon>Craniata</taxon>
        <taxon>Vertebrata</taxon>
        <taxon>Euteleostomi</taxon>
        <taxon>Archelosauria</taxon>
        <taxon>Testudinata</taxon>
        <taxon>Testudines</taxon>
        <taxon>Cryptodira</taxon>
        <taxon>Durocryptodira</taxon>
        <taxon>Americhelydia</taxon>
        <taxon>Chelonioidea</taxon>
        <taxon>Cheloniidae</taxon>
        <taxon>Chelonia</taxon>
    </lineage>
</organism>